<proteinExistence type="predicted"/>
<sequence length="203" mass="21353">MPYFNLVGKIKMDLSSIFTRLAAGALLTASVVANAAVITVDNTDAGFSSSGLNLSTYEPGYFGDNYMADTRDSAGDFGLWDPTGSSDWVAGIWKVEMMWTSGPTRADNAAVTIDSGSTTSDLVINQLLNGTVWNDLGEYSFDLSGASVMIDDSNSTSGQNIIADAVRFTFVSANPSAPTDVPAPGTLLVLLGAAAAVFRLRRQ</sequence>
<evidence type="ECO:0000313" key="5">
    <source>
        <dbReference type="Proteomes" id="UP000622604"/>
    </source>
</evidence>
<feature type="signal peptide" evidence="2">
    <location>
        <begin position="1"/>
        <end position="35"/>
    </location>
</feature>
<dbReference type="Proteomes" id="UP000622604">
    <property type="component" value="Unassembled WGS sequence"/>
</dbReference>
<protein>
    <recommendedName>
        <fullName evidence="3">Golvesin/Xly CBD-like domain-containing protein</fullName>
    </recommendedName>
</protein>
<evidence type="ECO:0000313" key="4">
    <source>
        <dbReference type="EMBL" id="GGZ66305.1"/>
    </source>
</evidence>
<feature type="transmembrane region" description="Helical" evidence="1">
    <location>
        <begin position="181"/>
        <end position="200"/>
    </location>
</feature>
<evidence type="ECO:0000256" key="1">
    <source>
        <dbReference type="SAM" id="Phobius"/>
    </source>
</evidence>
<evidence type="ECO:0000256" key="2">
    <source>
        <dbReference type="SAM" id="SignalP"/>
    </source>
</evidence>
<name>A0A8H9M4U9_9ALTE</name>
<reference evidence="4" key="2">
    <citation type="submission" date="2020-09" db="EMBL/GenBank/DDBJ databases">
        <authorList>
            <person name="Sun Q."/>
            <person name="Kim S."/>
        </authorList>
    </citation>
    <scope>NUCLEOTIDE SEQUENCE</scope>
    <source>
        <strain evidence="4">KCTC 32337</strain>
    </source>
</reference>
<evidence type="ECO:0000259" key="3">
    <source>
        <dbReference type="Pfam" id="PF25275"/>
    </source>
</evidence>
<feature type="chain" id="PRO_5034117672" description="Golvesin/Xly CBD-like domain-containing protein" evidence="2">
    <location>
        <begin position="36"/>
        <end position="203"/>
    </location>
</feature>
<keyword evidence="1" id="KW-0472">Membrane</keyword>
<keyword evidence="1" id="KW-1133">Transmembrane helix</keyword>
<dbReference type="Pfam" id="PF25275">
    <property type="entry name" value="Golvesin_C"/>
    <property type="match status" value="1"/>
</dbReference>
<keyword evidence="2" id="KW-0732">Signal</keyword>
<dbReference type="EMBL" id="BMZC01000006">
    <property type="protein sequence ID" value="GGZ66305.1"/>
    <property type="molecule type" value="Genomic_DNA"/>
</dbReference>
<reference evidence="4" key="1">
    <citation type="journal article" date="2014" name="Int. J. Syst. Evol. Microbiol.">
        <title>Complete genome sequence of Corynebacterium casei LMG S-19264T (=DSM 44701T), isolated from a smear-ripened cheese.</title>
        <authorList>
            <consortium name="US DOE Joint Genome Institute (JGI-PGF)"/>
            <person name="Walter F."/>
            <person name="Albersmeier A."/>
            <person name="Kalinowski J."/>
            <person name="Ruckert C."/>
        </authorList>
    </citation>
    <scope>NUCLEOTIDE SEQUENCE</scope>
    <source>
        <strain evidence="4">KCTC 32337</strain>
    </source>
</reference>
<feature type="domain" description="Golvesin/Xly CBD-like" evidence="3">
    <location>
        <begin position="38"/>
        <end position="169"/>
    </location>
</feature>
<gene>
    <name evidence="4" type="ORF">GCM10011274_25970</name>
</gene>
<dbReference type="InterPro" id="IPR033803">
    <property type="entry name" value="CBD-like_Golvesin-Xly"/>
</dbReference>
<accession>A0A8H9M4U9</accession>
<organism evidence="4 5">
    <name type="scientific">Paraglaciecola chathamensis</name>
    <dbReference type="NCBI Taxonomy" id="368405"/>
    <lineage>
        <taxon>Bacteria</taxon>
        <taxon>Pseudomonadati</taxon>
        <taxon>Pseudomonadota</taxon>
        <taxon>Gammaproteobacteria</taxon>
        <taxon>Alteromonadales</taxon>
        <taxon>Alteromonadaceae</taxon>
        <taxon>Paraglaciecola</taxon>
    </lineage>
</organism>
<dbReference type="AlphaFoldDB" id="A0A8H9M4U9"/>
<comment type="caution">
    <text evidence="4">The sequence shown here is derived from an EMBL/GenBank/DDBJ whole genome shotgun (WGS) entry which is preliminary data.</text>
</comment>
<keyword evidence="1" id="KW-0812">Transmembrane</keyword>